<comment type="similarity">
    <text evidence="6">Belongs to the exbB/tolQ family.</text>
</comment>
<evidence type="ECO:0000313" key="9">
    <source>
        <dbReference type="EMBL" id="ADI20294.1"/>
    </source>
</evidence>
<dbReference type="EMBL" id="GU474939">
    <property type="protein sequence ID" value="ADI20294.1"/>
    <property type="molecule type" value="Genomic_DNA"/>
</dbReference>
<evidence type="ECO:0000256" key="1">
    <source>
        <dbReference type="ARBA" id="ARBA00004651"/>
    </source>
</evidence>
<evidence type="ECO:0000256" key="5">
    <source>
        <dbReference type="ARBA" id="ARBA00023136"/>
    </source>
</evidence>
<comment type="subcellular location">
    <subcellularLocation>
        <location evidence="1">Cell membrane</location>
        <topology evidence="1">Multi-pass membrane protein</topology>
    </subcellularLocation>
    <subcellularLocation>
        <location evidence="6">Membrane</location>
        <topology evidence="6">Multi-pass membrane protein</topology>
    </subcellularLocation>
</comment>
<dbReference type="AlphaFoldDB" id="E0Y0V3"/>
<feature type="transmembrane region" description="Helical" evidence="7">
    <location>
        <begin position="181"/>
        <end position="203"/>
    </location>
</feature>
<evidence type="ECO:0000256" key="2">
    <source>
        <dbReference type="ARBA" id="ARBA00022475"/>
    </source>
</evidence>
<sequence>MSTLFLQIQTGTEAVIAEEPTEKTMSILELMTSGGIGGILIMTFLAILSIFAIYIFLERFGAIRNANKVDPNFMNNIKDMVLDGKLDAAQALCTAESTPVARMIEKGISRIGKPLGDITQAIENQGKLEVTRLEKGLPMLATISGGAPMIGFLGTVIGMILTFKEMANAGGQIKLDMMAEGIYTAMTTTVAGLLVGIIAYFGYNFLVTRVDRVVYKLEDSAMAFLDLLHEPA</sequence>
<keyword evidence="5 7" id="KW-0472">Membrane</keyword>
<keyword evidence="6" id="KW-0813">Transport</keyword>
<dbReference type="InterPro" id="IPR050790">
    <property type="entry name" value="ExbB/TolQ_transport"/>
</dbReference>
<reference evidence="9" key="1">
    <citation type="journal article" date="2011" name="Environ. Microbiol.">
        <title>Time-series analyses of Monterey Bay coastal microbial picoplankton using a 'genome proxy' microarray.</title>
        <authorList>
            <person name="Rich V.I."/>
            <person name="Pham V.D."/>
            <person name="Eppley J."/>
            <person name="Shi Y."/>
            <person name="DeLong E.F."/>
        </authorList>
    </citation>
    <scope>NUCLEOTIDE SEQUENCE</scope>
</reference>
<keyword evidence="6" id="KW-0653">Protein transport</keyword>
<proteinExistence type="inferred from homology"/>
<protein>
    <recommendedName>
        <fullName evidence="8">MotA/TolQ/ExbB proton channel domain-containing protein</fullName>
    </recommendedName>
</protein>
<dbReference type="Pfam" id="PF01618">
    <property type="entry name" value="MotA_ExbB"/>
    <property type="match status" value="1"/>
</dbReference>
<keyword evidence="3 7" id="KW-0812">Transmembrane</keyword>
<organism evidence="9">
    <name type="scientific">uncultured Sphingobacterium sp. EB080_L08E11</name>
    <dbReference type="NCBI Taxonomy" id="710992"/>
    <lineage>
        <taxon>Bacteria</taxon>
        <taxon>Pseudomonadati</taxon>
        <taxon>Bacteroidota</taxon>
        <taxon>Sphingobacteriia</taxon>
        <taxon>Sphingobacteriales</taxon>
        <taxon>Sphingobacteriaceae</taxon>
        <taxon>Sphingobacterium</taxon>
        <taxon>environmental samples</taxon>
    </lineage>
</organism>
<accession>E0Y0V3</accession>
<keyword evidence="4 7" id="KW-1133">Transmembrane helix</keyword>
<evidence type="ECO:0000256" key="4">
    <source>
        <dbReference type="ARBA" id="ARBA00022989"/>
    </source>
</evidence>
<evidence type="ECO:0000256" key="3">
    <source>
        <dbReference type="ARBA" id="ARBA00022692"/>
    </source>
</evidence>
<feature type="transmembrane region" description="Helical" evidence="7">
    <location>
        <begin position="35"/>
        <end position="57"/>
    </location>
</feature>
<feature type="domain" description="MotA/TolQ/ExbB proton channel" evidence="8">
    <location>
        <begin position="97"/>
        <end position="218"/>
    </location>
</feature>
<dbReference type="InterPro" id="IPR002898">
    <property type="entry name" value="MotA_ExbB_proton_chnl"/>
</dbReference>
<keyword evidence="2" id="KW-1003">Cell membrane</keyword>
<feature type="transmembrane region" description="Helical" evidence="7">
    <location>
        <begin position="137"/>
        <end position="161"/>
    </location>
</feature>
<dbReference type="GO" id="GO:0017038">
    <property type="term" value="P:protein import"/>
    <property type="evidence" value="ECO:0007669"/>
    <property type="project" value="TreeGrafter"/>
</dbReference>
<dbReference type="GO" id="GO:0005886">
    <property type="term" value="C:plasma membrane"/>
    <property type="evidence" value="ECO:0007669"/>
    <property type="project" value="UniProtKB-SubCell"/>
</dbReference>
<dbReference type="PANTHER" id="PTHR30625">
    <property type="entry name" value="PROTEIN TOLQ"/>
    <property type="match status" value="1"/>
</dbReference>
<dbReference type="PANTHER" id="PTHR30625:SF17">
    <property type="entry name" value="TOLQ-RELATED"/>
    <property type="match status" value="1"/>
</dbReference>
<name>E0Y0V3_9SPHI</name>
<evidence type="ECO:0000256" key="6">
    <source>
        <dbReference type="RuleBase" id="RU004057"/>
    </source>
</evidence>
<evidence type="ECO:0000256" key="7">
    <source>
        <dbReference type="SAM" id="Phobius"/>
    </source>
</evidence>
<evidence type="ECO:0000259" key="8">
    <source>
        <dbReference type="Pfam" id="PF01618"/>
    </source>
</evidence>